<dbReference type="GO" id="GO:0016192">
    <property type="term" value="P:vesicle-mediated transport"/>
    <property type="evidence" value="ECO:0007669"/>
    <property type="project" value="InterPro"/>
</dbReference>
<dbReference type="EMBL" id="LN721622">
    <property type="protein sequence ID" value="CEP09433.1"/>
    <property type="molecule type" value="Genomic_DNA"/>
</dbReference>
<protein>
    <recommendedName>
        <fullName evidence="8">Protein transport protein SFT2</fullName>
    </recommendedName>
</protein>
<keyword evidence="6 8" id="KW-0472">Membrane</keyword>
<feature type="transmembrane region" description="Helical" evidence="8">
    <location>
        <begin position="170"/>
        <end position="191"/>
    </location>
</feature>
<evidence type="ECO:0000256" key="2">
    <source>
        <dbReference type="ARBA" id="ARBA00022448"/>
    </source>
</evidence>
<reference evidence="9 10" key="1">
    <citation type="submission" date="2014-09" db="EMBL/GenBank/DDBJ databases">
        <authorList>
            <person name="Ellenberger Sabrina"/>
        </authorList>
    </citation>
    <scope>NUCLEOTIDE SEQUENCE [LARGE SCALE GENOMIC DNA]</scope>
    <source>
        <strain evidence="9 10">CBS 412.66</strain>
    </source>
</reference>
<dbReference type="AlphaFoldDB" id="A0A0B7N254"/>
<comment type="function">
    <text evidence="8">Nonessential protein required for the fusion of transport vesicles derived from the endocytic pathway with the Golgi complex.</text>
</comment>
<evidence type="ECO:0000256" key="8">
    <source>
        <dbReference type="RuleBase" id="RU363111"/>
    </source>
</evidence>
<keyword evidence="4 8" id="KW-0653">Protein transport</keyword>
<dbReference type="Proteomes" id="UP000054107">
    <property type="component" value="Unassembled WGS sequence"/>
</dbReference>
<evidence type="ECO:0000313" key="9">
    <source>
        <dbReference type="EMBL" id="CEP09433.1"/>
    </source>
</evidence>
<evidence type="ECO:0000256" key="7">
    <source>
        <dbReference type="ARBA" id="ARBA00025800"/>
    </source>
</evidence>
<dbReference type="GO" id="GO:0000139">
    <property type="term" value="C:Golgi membrane"/>
    <property type="evidence" value="ECO:0007669"/>
    <property type="project" value="UniProtKB-SubCell"/>
</dbReference>
<dbReference type="GO" id="GO:0015031">
    <property type="term" value="P:protein transport"/>
    <property type="evidence" value="ECO:0007669"/>
    <property type="project" value="UniProtKB-KW"/>
</dbReference>
<comment type="similarity">
    <text evidence="7 8">Belongs to the SFT2 family.</text>
</comment>
<feature type="transmembrane region" description="Helical" evidence="8">
    <location>
        <begin position="146"/>
        <end position="164"/>
    </location>
</feature>
<dbReference type="InterPro" id="IPR007305">
    <property type="entry name" value="Vesicle_transpt_Got1/SFT2"/>
</dbReference>
<evidence type="ECO:0000256" key="3">
    <source>
        <dbReference type="ARBA" id="ARBA00022692"/>
    </source>
</evidence>
<organism evidence="9 10">
    <name type="scientific">Parasitella parasitica</name>
    <dbReference type="NCBI Taxonomy" id="35722"/>
    <lineage>
        <taxon>Eukaryota</taxon>
        <taxon>Fungi</taxon>
        <taxon>Fungi incertae sedis</taxon>
        <taxon>Mucoromycota</taxon>
        <taxon>Mucoromycotina</taxon>
        <taxon>Mucoromycetes</taxon>
        <taxon>Mucorales</taxon>
        <taxon>Mucorineae</taxon>
        <taxon>Mucoraceae</taxon>
        <taxon>Parasitella</taxon>
    </lineage>
</organism>
<dbReference type="InterPro" id="IPR011691">
    <property type="entry name" value="Vesicle_transpt_SFT2"/>
</dbReference>
<keyword evidence="3 8" id="KW-0812">Transmembrane</keyword>
<evidence type="ECO:0000256" key="6">
    <source>
        <dbReference type="ARBA" id="ARBA00023136"/>
    </source>
</evidence>
<dbReference type="STRING" id="35722.A0A0B7N254"/>
<accession>A0A0B7N254</accession>
<dbReference type="PANTHER" id="PTHR23137:SF36">
    <property type="entry name" value="VESICLE TRANSPORT PROTEIN SFT2C"/>
    <property type="match status" value="1"/>
</dbReference>
<keyword evidence="5 8" id="KW-1133">Transmembrane helix</keyword>
<keyword evidence="8" id="KW-0333">Golgi apparatus</keyword>
<dbReference type="PANTHER" id="PTHR23137">
    <property type="entry name" value="VESICLE TRANSPORT PROTEIN-RELATED"/>
    <property type="match status" value="1"/>
</dbReference>
<evidence type="ECO:0000256" key="5">
    <source>
        <dbReference type="ARBA" id="ARBA00022989"/>
    </source>
</evidence>
<comment type="subcellular location">
    <subcellularLocation>
        <location evidence="8">Golgi apparatus membrane</location>
        <topology evidence="8">Multi-pass membrane protein</topology>
    </subcellularLocation>
    <subcellularLocation>
        <location evidence="1">Membrane</location>
        <topology evidence="1">Multi-pass membrane protein</topology>
    </subcellularLocation>
</comment>
<comment type="caution">
    <text evidence="8">Lacks conserved residue(s) required for the propagation of feature annotation.</text>
</comment>
<feature type="transmembrane region" description="Helical" evidence="8">
    <location>
        <begin position="114"/>
        <end position="134"/>
    </location>
</feature>
<sequence>MSTESSFKKSLKNFQLSRGNNSGISLPTNIGSSAPTSAFQSFRDSAANAFSSVTSTVQGYNPLGSGDIEEEDPWYQLSRVEVKTIHTNDTVMRTLTHTVESDGFCFVSSIGCRLLCFVGSILILVSVALLRGPLSHIKHMLSKERLPFTVSYVGSMILTLYAALGLRVLILTIVFAIIQIIALIWYVGSYIPGGVSTLRYGTAYIGRRAVSVLPI</sequence>
<evidence type="ECO:0000256" key="1">
    <source>
        <dbReference type="ARBA" id="ARBA00004141"/>
    </source>
</evidence>
<gene>
    <name evidence="9" type="primary">PARPA_02927.1 scaffold 5990</name>
</gene>
<dbReference type="Pfam" id="PF04178">
    <property type="entry name" value="Got1"/>
    <property type="match status" value="1"/>
</dbReference>
<dbReference type="OrthoDB" id="660759at2759"/>
<keyword evidence="10" id="KW-1185">Reference proteome</keyword>
<evidence type="ECO:0000313" key="10">
    <source>
        <dbReference type="Proteomes" id="UP000054107"/>
    </source>
</evidence>
<proteinExistence type="inferred from homology"/>
<evidence type="ECO:0000256" key="4">
    <source>
        <dbReference type="ARBA" id="ARBA00022927"/>
    </source>
</evidence>
<name>A0A0B7N254_9FUNG</name>
<keyword evidence="2 8" id="KW-0813">Transport</keyword>